<evidence type="ECO:0000256" key="1">
    <source>
        <dbReference type="PROSITE-ProRule" id="PRU00042"/>
    </source>
</evidence>
<name>A0A1E1VXB9_PECGO</name>
<dbReference type="GO" id="GO:0008270">
    <property type="term" value="F:zinc ion binding"/>
    <property type="evidence" value="ECO:0007669"/>
    <property type="project" value="UniProtKB-KW"/>
</dbReference>
<dbReference type="Gene3D" id="3.30.160.60">
    <property type="entry name" value="Classic Zinc Finger"/>
    <property type="match status" value="1"/>
</dbReference>
<gene>
    <name evidence="3" type="ORF">g.4457</name>
</gene>
<dbReference type="PROSITE" id="PS00028">
    <property type="entry name" value="ZINC_FINGER_C2H2_1"/>
    <property type="match status" value="2"/>
</dbReference>
<reference evidence="3" key="1">
    <citation type="submission" date="2015-09" db="EMBL/GenBank/DDBJ databases">
        <title>De novo assembly of Pectinophora gossypiella (Pink Bollworm) gut transcriptome.</title>
        <authorList>
            <person name="Tassone E.E."/>
        </authorList>
    </citation>
    <scope>NUCLEOTIDE SEQUENCE</scope>
</reference>
<dbReference type="AlphaFoldDB" id="A0A1E1VXB9"/>
<evidence type="ECO:0000313" key="3">
    <source>
        <dbReference type="EMBL" id="JAT79383.1"/>
    </source>
</evidence>
<keyword evidence="1" id="KW-0863">Zinc-finger</keyword>
<protein>
    <recommendedName>
        <fullName evidence="2">C2H2-type domain-containing protein</fullName>
    </recommendedName>
</protein>
<accession>A0A1E1VXB9</accession>
<organism evidence="3">
    <name type="scientific">Pectinophora gossypiella</name>
    <name type="common">Cotton pink bollworm</name>
    <name type="synonym">Depressaria gossypiella</name>
    <dbReference type="NCBI Taxonomy" id="13191"/>
    <lineage>
        <taxon>Eukaryota</taxon>
        <taxon>Metazoa</taxon>
        <taxon>Ecdysozoa</taxon>
        <taxon>Arthropoda</taxon>
        <taxon>Hexapoda</taxon>
        <taxon>Insecta</taxon>
        <taxon>Pterygota</taxon>
        <taxon>Neoptera</taxon>
        <taxon>Endopterygota</taxon>
        <taxon>Lepidoptera</taxon>
        <taxon>Glossata</taxon>
        <taxon>Ditrysia</taxon>
        <taxon>Gelechioidea</taxon>
        <taxon>Gelechiidae</taxon>
        <taxon>Apatetrinae</taxon>
        <taxon>Pectinophora</taxon>
    </lineage>
</organism>
<dbReference type="EMBL" id="GDQN01011671">
    <property type="protein sequence ID" value="JAT79383.1"/>
    <property type="molecule type" value="Transcribed_RNA"/>
</dbReference>
<evidence type="ECO:0000259" key="2">
    <source>
        <dbReference type="PROSITE" id="PS50157"/>
    </source>
</evidence>
<feature type="domain" description="C2H2-type" evidence="2">
    <location>
        <begin position="94"/>
        <end position="122"/>
    </location>
</feature>
<keyword evidence="1" id="KW-0862">Zinc</keyword>
<proteinExistence type="predicted"/>
<dbReference type="SMART" id="SM00355">
    <property type="entry name" value="ZnF_C2H2"/>
    <property type="match status" value="2"/>
</dbReference>
<dbReference type="OrthoDB" id="3565419at2759"/>
<dbReference type="InterPro" id="IPR013087">
    <property type="entry name" value="Znf_C2H2_type"/>
</dbReference>
<keyword evidence="1" id="KW-0479">Metal-binding</keyword>
<feature type="non-terminal residue" evidence="3">
    <location>
        <position position="1"/>
    </location>
</feature>
<feature type="non-terminal residue" evidence="3">
    <location>
        <position position="162"/>
    </location>
</feature>
<sequence>RPIEIKNESANDDTAFEVGTDIKVEHHSCSDYETDLPLSEIKKETLKKNKKKSRKKASNPEYEGKIKIVRLTKEELMLERDSDKSKEAYLKLPYKCEFCIMGFDYELTLQDHMEKRHSEKKGAFVCEVCKSVLGSECSYKEHCKRHLRRYECEACGKRYNTL</sequence>
<dbReference type="PROSITE" id="PS50157">
    <property type="entry name" value="ZINC_FINGER_C2H2_2"/>
    <property type="match status" value="1"/>
</dbReference>